<dbReference type="EMBL" id="GBRH01193005">
    <property type="protein sequence ID" value="JAE04891.1"/>
    <property type="molecule type" value="Transcribed_RNA"/>
</dbReference>
<feature type="region of interest" description="Disordered" evidence="1">
    <location>
        <begin position="60"/>
        <end position="95"/>
    </location>
</feature>
<organism evidence="2">
    <name type="scientific">Arundo donax</name>
    <name type="common">Giant reed</name>
    <name type="synonym">Donax arundinaceus</name>
    <dbReference type="NCBI Taxonomy" id="35708"/>
    <lineage>
        <taxon>Eukaryota</taxon>
        <taxon>Viridiplantae</taxon>
        <taxon>Streptophyta</taxon>
        <taxon>Embryophyta</taxon>
        <taxon>Tracheophyta</taxon>
        <taxon>Spermatophyta</taxon>
        <taxon>Magnoliopsida</taxon>
        <taxon>Liliopsida</taxon>
        <taxon>Poales</taxon>
        <taxon>Poaceae</taxon>
        <taxon>PACMAD clade</taxon>
        <taxon>Arundinoideae</taxon>
        <taxon>Arundineae</taxon>
        <taxon>Arundo</taxon>
    </lineage>
</organism>
<evidence type="ECO:0000256" key="1">
    <source>
        <dbReference type="SAM" id="MobiDB-lite"/>
    </source>
</evidence>
<name>A0A0A9F414_ARUDO</name>
<dbReference type="AlphaFoldDB" id="A0A0A9F414"/>
<reference evidence="2" key="1">
    <citation type="submission" date="2014-09" db="EMBL/GenBank/DDBJ databases">
        <authorList>
            <person name="Magalhaes I.L.F."/>
            <person name="Oliveira U."/>
            <person name="Santos F.R."/>
            <person name="Vidigal T.H.D.A."/>
            <person name="Brescovit A.D."/>
            <person name="Santos A.J."/>
        </authorList>
    </citation>
    <scope>NUCLEOTIDE SEQUENCE</scope>
    <source>
        <tissue evidence="2">Shoot tissue taken approximately 20 cm above the soil surface</tissue>
    </source>
</reference>
<evidence type="ECO:0000313" key="2">
    <source>
        <dbReference type="EMBL" id="JAE04891.1"/>
    </source>
</evidence>
<reference evidence="2" key="2">
    <citation type="journal article" date="2015" name="Data Brief">
        <title>Shoot transcriptome of the giant reed, Arundo donax.</title>
        <authorList>
            <person name="Barrero R.A."/>
            <person name="Guerrero F.D."/>
            <person name="Moolhuijzen P."/>
            <person name="Goolsby J.A."/>
            <person name="Tidwell J."/>
            <person name="Bellgard S.E."/>
            <person name="Bellgard M.I."/>
        </authorList>
    </citation>
    <scope>NUCLEOTIDE SEQUENCE</scope>
    <source>
        <tissue evidence="2">Shoot tissue taken approximately 20 cm above the soil surface</tissue>
    </source>
</reference>
<protein>
    <submittedName>
        <fullName evidence="2">CYP75A12|F3'5'H1</fullName>
    </submittedName>
</protein>
<proteinExistence type="predicted"/>
<accession>A0A0A9F414</accession>
<sequence length="95" mass="9904">MFWHPYVMSAALATAGRFAYAASSALRNVLAAAGDDATTTPQVPILRYMMGPYLRASAARPACGAGPTSGSAPRMGRPGGPGGRRPRRPELEEEG</sequence>